<evidence type="ECO:0000313" key="2">
    <source>
        <dbReference type="Proteomes" id="UP000663722"/>
    </source>
</evidence>
<name>A0A975GKR2_9BACT</name>
<evidence type="ECO:0000313" key="1">
    <source>
        <dbReference type="EMBL" id="QTA85016.1"/>
    </source>
</evidence>
<sequence>MVLSDPSERQFQQLEKVVVPCPGGLLFMRNSPFLHKPSER</sequence>
<dbReference type="Proteomes" id="UP000663722">
    <property type="component" value="Chromosome"/>
</dbReference>
<reference evidence="1" key="1">
    <citation type="journal article" date="2021" name="Microb. Physiol.">
        <title>Proteogenomic Insights into the Physiology of Marine, Sulfate-Reducing, Filamentous Desulfonema limicola and Desulfonema magnum.</title>
        <authorList>
            <person name="Schnaars V."/>
            <person name="Wohlbrand L."/>
            <person name="Scheve S."/>
            <person name="Hinrichs C."/>
            <person name="Reinhardt R."/>
            <person name="Rabus R."/>
        </authorList>
    </citation>
    <scope>NUCLEOTIDE SEQUENCE</scope>
    <source>
        <strain evidence="1">4be13</strain>
    </source>
</reference>
<gene>
    <name evidence="1" type="ORF">dnm_010200</name>
</gene>
<dbReference type="KEGG" id="dmm:dnm_010200"/>
<dbReference type="AlphaFoldDB" id="A0A975GKR2"/>
<keyword evidence="2" id="KW-1185">Reference proteome</keyword>
<accession>A0A975GKR2</accession>
<protein>
    <submittedName>
        <fullName evidence="1">Uncharacterized protein</fullName>
    </submittedName>
</protein>
<proteinExistence type="predicted"/>
<dbReference type="EMBL" id="CP061800">
    <property type="protein sequence ID" value="QTA85016.1"/>
    <property type="molecule type" value="Genomic_DNA"/>
</dbReference>
<organism evidence="1 2">
    <name type="scientific">Desulfonema magnum</name>
    <dbReference type="NCBI Taxonomy" id="45655"/>
    <lineage>
        <taxon>Bacteria</taxon>
        <taxon>Pseudomonadati</taxon>
        <taxon>Thermodesulfobacteriota</taxon>
        <taxon>Desulfobacteria</taxon>
        <taxon>Desulfobacterales</taxon>
        <taxon>Desulfococcaceae</taxon>
        <taxon>Desulfonema</taxon>
    </lineage>
</organism>